<evidence type="ECO:0000313" key="9">
    <source>
        <dbReference type="Proteomes" id="UP000183107"/>
    </source>
</evidence>
<keyword evidence="5" id="KW-0574">Periplasm</keyword>
<dbReference type="GO" id="GO:0042597">
    <property type="term" value="C:periplasmic space"/>
    <property type="evidence" value="ECO:0007669"/>
    <property type="project" value="UniProtKB-SubCell"/>
</dbReference>
<evidence type="ECO:0000256" key="5">
    <source>
        <dbReference type="ARBA" id="ARBA00022764"/>
    </source>
</evidence>
<organism evidence="8 9">
    <name type="scientific">Nitrosospira briensis</name>
    <dbReference type="NCBI Taxonomy" id="35799"/>
    <lineage>
        <taxon>Bacteria</taxon>
        <taxon>Pseudomonadati</taxon>
        <taxon>Pseudomonadota</taxon>
        <taxon>Betaproteobacteria</taxon>
        <taxon>Nitrosomonadales</taxon>
        <taxon>Nitrosomonadaceae</taxon>
        <taxon>Nitrosospira</taxon>
    </lineage>
</organism>
<dbReference type="UniPathway" id="UPA00286"/>
<evidence type="ECO:0000259" key="7">
    <source>
        <dbReference type="Pfam" id="PF16822"/>
    </source>
</evidence>
<dbReference type="InterPro" id="IPR031811">
    <property type="entry name" value="ALGX/ALGJ_SGNH-like"/>
</dbReference>
<evidence type="ECO:0000313" key="8">
    <source>
        <dbReference type="EMBL" id="SFN39792.1"/>
    </source>
</evidence>
<dbReference type="GO" id="GO:0016740">
    <property type="term" value="F:transferase activity"/>
    <property type="evidence" value="ECO:0007669"/>
    <property type="project" value="UniProtKB-KW"/>
</dbReference>
<accession>A0A1I4YP52</accession>
<keyword evidence="4" id="KW-0732">Signal</keyword>
<dbReference type="Pfam" id="PF16822">
    <property type="entry name" value="ALGX"/>
    <property type="match status" value="1"/>
</dbReference>
<dbReference type="CDD" id="cd14440">
    <property type="entry name" value="AlgX_N_like_3"/>
    <property type="match status" value="1"/>
</dbReference>
<name>A0A1I4YP52_9PROT</name>
<sequence length="381" mass="43263">MFVWVALFVLAVVPAINLNMGDGQKKNTELEWWRDSTLYNLDFASALLNRFFYPHGISTNPDQVLIGKDDWLYLGEQYDNTISRNRRGATVEDAEVARIIGQATNSWSEWLSQKGVSKFRVMLSPDKTTIYPEFLPGWAQPATESATDTLLKNVSQGLYIDTRTALRAAKSRFSESLYYKTDTHWNSLGAWVAFQAFQTEIARTETDLRWLTEQDVRISNVNERQGGDLAKFLRLKEILRDDEVAIDIKSELPVETAQYDFETGRLKRSGGNPEIHTAQRPLLVKSKNALNQKRVLWLRDSFGTAIAPFMAATFSETVQLHYDAAHPEVFARLVEVYKPDYVFITVVERGARRKRFGSFPPLALSSEKAENATLASQGVSF</sequence>
<dbReference type="AlphaFoldDB" id="A0A1I4YP52"/>
<comment type="subcellular location">
    <subcellularLocation>
        <location evidence="1">Periplasm</location>
    </subcellularLocation>
</comment>
<protein>
    <submittedName>
        <fullName evidence="8">SGNH hydrolase-like domain-containing protein, acetyltransferase AlgX</fullName>
    </submittedName>
</protein>
<evidence type="ECO:0000256" key="2">
    <source>
        <dbReference type="ARBA" id="ARBA00005182"/>
    </source>
</evidence>
<comment type="pathway">
    <text evidence="2">Glycan biosynthesis; alginate biosynthesis.</text>
</comment>
<keyword evidence="3 8" id="KW-0808">Transferase</keyword>
<keyword evidence="6" id="KW-0016">Alginate biosynthesis</keyword>
<feature type="domain" description="AlgX/AlgJ SGNH hydrolase-like" evidence="7">
    <location>
        <begin position="64"/>
        <end position="237"/>
    </location>
</feature>
<proteinExistence type="predicted"/>
<evidence type="ECO:0000256" key="1">
    <source>
        <dbReference type="ARBA" id="ARBA00004418"/>
    </source>
</evidence>
<gene>
    <name evidence="8" type="ORF">SAMN05216386_0805</name>
</gene>
<reference evidence="9" key="1">
    <citation type="submission" date="2016-10" db="EMBL/GenBank/DDBJ databases">
        <authorList>
            <person name="Varghese N."/>
        </authorList>
    </citation>
    <scope>NUCLEOTIDE SEQUENCE [LARGE SCALE GENOMIC DNA]</scope>
    <source>
        <strain evidence="9">Nsp8</strain>
    </source>
</reference>
<dbReference type="GO" id="GO:0016787">
    <property type="term" value="F:hydrolase activity"/>
    <property type="evidence" value="ECO:0007669"/>
    <property type="project" value="UniProtKB-KW"/>
</dbReference>
<dbReference type="Proteomes" id="UP000183107">
    <property type="component" value="Unassembled WGS sequence"/>
</dbReference>
<evidence type="ECO:0000256" key="3">
    <source>
        <dbReference type="ARBA" id="ARBA00022679"/>
    </source>
</evidence>
<dbReference type="GO" id="GO:0042121">
    <property type="term" value="P:alginic acid biosynthetic process"/>
    <property type="evidence" value="ECO:0007669"/>
    <property type="project" value="UniProtKB-UniPathway"/>
</dbReference>
<keyword evidence="8" id="KW-0378">Hydrolase</keyword>
<evidence type="ECO:0000256" key="6">
    <source>
        <dbReference type="ARBA" id="ARBA00022841"/>
    </source>
</evidence>
<evidence type="ECO:0000256" key="4">
    <source>
        <dbReference type="ARBA" id="ARBA00022729"/>
    </source>
</evidence>
<keyword evidence="9" id="KW-1185">Reference proteome</keyword>
<dbReference type="EMBL" id="FOVJ01000001">
    <property type="protein sequence ID" value="SFN39792.1"/>
    <property type="molecule type" value="Genomic_DNA"/>
</dbReference>